<evidence type="ECO:0000313" key="4">
    <source>
        <dbReference type="Proteomes" id="UP000054995"/>
    </source>
</evidence>
<keyword evidence="4" id="KW-1185">Reference proteome</keyword>
<dbReference type="GO" id="GO:0043565">
    <property type="term" value="F:sequence-specific DNA binding"/>
    <property type="evidence" value="ECO:0007669"/>
    <property type="project" value="TreeGrafter"/>
</dbReference>
<accession>A0A0V1F3K2</accession>
<evidence type="ECO:0000313" key="2">
    <source>
        <dbReference type="EMBL" id="KRY80628.1"/>
    </source>
</evidence>
<dbReference type="PANTHER" id="PTHR47055">
    <property type="entry name" value="DDE_TNP_1_7 DOMAIN-CONTAINING PROTEIN"/>
    <property type="match status" value="1"/>
</dbReference>
<evidence type="ECO:0000313" key="3">
    <source>
        <dbReference type="EMBL" id="KRY81314.1"/>
    </source>
</evidence>
<protein>
    <submittedName>
        <fullName evidence="2">PiggyBac transposable element-derived protein 3</fullName>
    </submittedName>
</protein>
<proteinExistence type="predicted"/>
<comment type="caution">
    <text evidence="2">The sequence shown here is derived from an EMBL/GenBank/DDBJ whole genome shotgun (WGS) entry which is preliminary data.</text>
</comment>
<reference evidence="2 4" key="1">
    <citation type="submission" date="2015-01" db="EMBL/GenBank/DDBJ databases">
        <title>Evolution of Trichinella species and genotypes.</title>
        <authorList>
            <person name="Korhonen P.K."/>
            <person name="Edoardo P."/>
            <person name="Giuseppe L.R."/>
            <person name="Gasser R.B."/>
        </authorList>
    </citation>
    <scope>NUCLEOTIDE SEQUENCE [LARGE SCALE GENOMIC DNA]</scope>
    <source>
        <strain evidence="2">ISS470</strain>
    </source>
</reference>
<name>A0A0V1F3K2_TRIPS</name>
<dbReference type="Pfam" id="PF13843">
    <property type="entry name" value="DDE_Tnp_1_7"/>
    <property type="match status" value="1"/>
</dbReference>
<dbReference type="AlphaFoldDB" id="A0A0V1F3K2"/>
<dbReference type="EMBL" id="JYDT01000388">
    <property type="protein sequence ID" value="KRY80628.1"/>
    <property type="molecule type" value="Genomic_DNA"/>
</dbReference>
<dbReference type="PANTHER" id="PTHR47055:SF3">
    <property type="entry name" value="PHORBOL-ESTER_DAG-TYPE DOMAIN-CONTAINING PROTEIN"/>
    <property type="match status" value="1"/>
</dbReference>
<dbReference type="InterPro" id="IPR052638">
    <property type="entry name" value="PiggyBac_TE-derived"/>
</dbReference>
<dbReference type="EMBL" id="JYDT01000242">
    <property type="protein sequence ID" value="KRY81314.1"/>
    <property type="molecule type" value="Genomic_DNA"/>
</dbReference>
<dbReference type="InterPro" id="IPR029526">
    <property type="entry name" value="PGBD"/>
</dbReference>
<gene>
    <name evidence="2" type="primary">PGBD3</name>
    <name evidence="2" type="ORF">T4D_4672</name>
    <name evidence="3" type="ORF">T4D_6202</name>
</gene>
<organism evidence="2 4">
    <name type="scientific">Trichinella pseudospiralis</name>
    <name type="common">Parasitic roundworm</name>
    <dbReference type="NCBI Taxonomy" id="6337"/>
    <lineage>
        <taxon>Eukaryota</taxon>
        <taxon>Metazoa</taxon>
        <taxon>Ecdysozoa</taxon>
        <taxon>Nematoda</taxon>
        <taxon>Enoplea</taxon>
        <taxon>Dorylaimia</taxon>
        <taxon>Trichinellida</taxon>
        <taxon>Trichinellidae</taxon>
        <taxon>Trichinella</taxon>
    </lineage>
</organism>
<dbReference type="Proteomes" id="UP000054995">
    <property type="component" value="Unassembled WGS sequence"/>
</dbReference>
<evidence type="ECO:0000259" key="1">
    <source>
        <dbReference type="Pfam" id="PF13843"/>
    </source>
</evidence>
<sequence length="322" mass="36668">MSANEDNLEGRRAIKLTTIDNAVASSRHPVNVIVLPPTTGDSGDDVSDTKYVPDDPEEEFEPAGKLQVEEEVDTEKAPRQRYHLLLHGQQYWSTQPDISVPLVYNTVSRNRFMELKKCIHFADNQMLTKDDKMIKVTPLYDMLNKLLAQFGVFHSLFSVDKAIVPYFSRYSTKMFIRGSLFASAERWQGLRCQEKFKRRIESQREDISQPNLIRSYNTGMGSVDLLDRLSSAYRPLIRKKNGIGRFCEHPKRNHSGSVANPLQSHAKVSYASGISTASGELPQLLDIRYDDINRTLGTATQGRCRVCQRNSKNTCRKSCRIF</sequence>
<feature type="domain" description="PiggyBac transposable element-derived protein" evidence="1">
    <location>
        <begin position="89"/>
        <end position="179"/>
    </location>
</feature>
<dbReference type="OrthoDB" id="5810550at2759"/>